<dbReference type="AlphaFoldDB" id="A0A1F6AV00"/>
<proteinExistence type="predicted"/>
<dbReference type="InterPro" id="IPR015943">
    <property type="entry name" value="WD40/YVTN_repeat-like_dom_sf"/>
</dbReference>
<organism evidence="1 2">
    <name type="scientific">Candidatus Gottesmanbacteria bacterium RIFCSPLOWO2_01_FULL_48_11</name>
    <dbReference type="NCBI Taxonomy" id="1798395"/>
    <lineage>
        <taxon>Bacteria</taxon>
        <taxon>Candidatus Gottesmaniibacteriota</taxon>
    </lineage>
</organism>
<dbReference type="Proteomes" id="UP000178305">
    <property type="component" value="Unassembled WGS sequence"/>
</dbReference>
<protein>
    <recommendedName>
        <fullName evidence="3">PEGA domain-containing protein</fullName>
    </recommendedName>
</protein>
<name>A0A1F6AV00_9BACT</name>
<evidence type="ECO:0000313" key="1">
    <source>
        <dbReference type="EMBL" id="OGG28458.1"/>
    </source>
</evidence>
<sequence length="434" mass="47338">MSIKTRRFLFYSLVLLFILLGTFLVFNSRGYRLDWKNFQVEATGAIYVSSTPSKAQIELDGEKVKNESGILQEGTLIDNLLPGEYTLSIALDGYSSWEKSIEVESGSVRVFDSVILVPETEPLQLGDSLADRIVSAGKHLAVEGGGGVSLDGTLVSGHKIIALSDSGTLLTKSTATDNYYLANAFKPNENLNLTLVFNNLKIQKLDLPGAVDIKKVLPYPYNDHRFVVATNQALYLLDVDKLTLEQIAMGVNDFFIEGQNNIAWVKEGQVKLFNLPLRSETVALELGADNGPLRDLKDVSSTWLALNESGELVSLNSKSDPETIGSSVKSFSLSPKEEDIAILKQNGSLSIYNLESKISVDIDSSGVTTDTAWFKDAVHIFLLKGSTLIFAEVSNAHLENSVVLAKDVQSFSYSGGDTVSFSNSQGVFERVVID</sequence>
<comment type="caution">
    <text evidence="1">The sequence shown here is derived from an EMBL/GenBank/DDBJ whole genome shotgun (WGS) entry which is preliminary data.</text>
</comment>
<evidence type="ECO:0008006" key="3">
    <source>
        <dbReference type="Google" id="ProtNLM"/>
    </source>
</evidence>
<dbReference type="EMBL" id="MFJY01000004">
    <property type="protein sequence ID" value="OGG28458.1"/>
    <property type="molecule type" value="Genomic_DNA"/>
</dbReference>
<reference evidence="1 2" key="1">
    <citation type="journal article" date="2016" name="Nat. Commun.">
        <title>Thousands of microbial genomes shed light on interconnected biogeochemical processes in an aquifer system.</title>
        <authorList>
            <person name="Anantharaman K."/>
            <person name="Brown C.T."/>
            <person name="Hug L.A."/>
            <person name="Sharon I."/>
            <person name="Castelle C.J."/>
            <person name="Probst A.J."/>
            <person name="Thomas B.C."/>
            <person name="Singh A."/>
            <person name="Wilkins M.J."/>
            <person name="Karaoz U."/>
            <person name="Brodie E.L."/>
            <person name="Williams K.H."/>
            <person name="Hubbard S.S."/>
            <person name="Banfield J.F."/>
        </authorList>
    </citation>
    <scope>NUCLEOTIDE SEQUENCE [LARGE SCALE GENOMIC DNA]</scope>
</reference>
<evidence type="ECO:0000313" key="2">
    <source>
        <dbReference type="Proteomes" id="UP000178305"/>
    </source>
</evidence>
<accession>A0A1F6AV00</accession>
<gene>
    <name evidence="1" type="ORF">A3A64_02585</name>
</gene>
<dbReference type="Gene3D" id="2.130.10.10">
    <property type="entry name" value="YVTN repeat-like/Quinoprotein amine dehydrogenase"/>
    <property type="match status" value="1"/>
</dbReference>